<organism evidence="2 3">
    <name type="scientific">Candidatus Sungbacteria bacterium RIFCSPLOWO2_01_FULL_60_25</name>
    <dbReference type="NCBI Taxonomy" id="1802281"/>
    <lineage>
        <taxon>Bacteria</taxon>
        <taxon>Candidatus Sungiibacteriota</taxon>
    </lineage>
</organism>
<feature type="domain" description="Transcriptional repressor PaaX-like central Cas2-like" evidence="1">
    <location>
        <begin position="55"/>
        <end position="131"/>
    </location>
</feature>
<name>A0A1G2LCM3_9BACT</name>
<sequence length="141" mass="17092">MRRNRSLEQAIRRLRERRLVEFVSQDGKVQLQITEAGRKRLRRFEFEDMRLALPARWDKQWTIILFDIPEREKAARDALQRKLREIGCFQFHKSVFVHPADCADEIDFVTETFLVSRYVTHFRTPSLGSQEYRVRRHFALR</sequence>
<comment type="caution">
    <text evidence="2">The sequence shown here is derived from an EMBL/GenBank/DDBJ whole genome shotgun (WGS) entry which is preliminary data.</text>
</comment>
<accession>A0A1G2LCM3</accession>
<dbReference type="STRING" id="1802281.A3A44_02110"/>
<evidence type="ECO:0000259" key="1">
    <source>
        <dbReference type="Pfam" id="PF20803"/>
    </source>
</evidence>
<dbReference type="PANTHER" id="PTHR30319:SF1">
    <property type="entry name" value="TRANSCRIPTIONAL REPRESSOR PAAX"/>
    <property type="match status" value="1"/>
</dbReference>
<dbReference type="Gene3D" id="3.30.70.2650">
    <property type="match status" value="1"/>
</dbReference>
<dbReference type="Proteomes" id="UP000178977">
    <property type="component" value="Unassembled WGS sequence"/>
</dbReference>
<evidence type="ECO:0000313" key="2">
    <source>
        <dbReference type="EMBL" id="OHA08591.1"/>
    </source>
</evidence>
<dbReference type="AlphaFoldDB" id="A0A1G2LCM3"/>
<reference evidence="2 3" key="1">
    <citation type="journal article" date="2016" name="Nat. Commun.">
        <title>Thousands of microbial genomes shed light on interconnected biogeochemical processes in an aquifer system.</title>
        <authorList>
            <person name="Anantharaman K."/>
            <person name="Brown C.T."/>
            <person name="Hug L.A."/>
            <person name="Sharon I."/>
            <person name="Castelle C.J."/>
            <person name="Probst A.J."/>
            <person name="Thomas B.C."/>
            <person name="Singh A."/>
            <person name="Wilkins M.J."/>
            <person name="Karaoz U."/>
            <person name="Brodie E.L."/>
            <person name="Williams K.H."/>
            <person name="Hubbard S.S."/>
            <person name="Banfield J.F."/>
        </authorList>
    </citation>
    <scope>NUCLEOTIDE SEQUENCE [LARGE SCALE GENOMIC DNA]</scope>
</reference>
<dbReference type="GO" id="GO:0006351">
    <property type="term" value="P:DNA-templated transcription"/>
    <property type="evidence" value="ECO:0007669"/>
    <property type="project" value="TreeGrafter"/>
</dbReference>
<dbReference type="EMBL" id="MHQT01000038">
    <property type="protein sequence ID" value="OHA08591.1"/>
    <property type="molecule type" value="Genomic_DNA"/>
</dbReference>
<proteinExistence type="predicted"/>
<protein>
    <recommendedName>
        <fullName evidence="1">Transcriptional repressor PaaX-like central Cas2-like domain-containing protein</fullName>
    </recommendedName>
</protein>
<dbReference type="PANTHER" id="PTHR30319">
    <property type="entry name" value="PHENYLACETIC ACID REGULATOR-RELATED TRANSCRIPTIONAL REPRESSOR"/>
    <property type="match status" value="1"/>
</dbReference>
<dbReference type="InterPro" id="IPR048846">
    <property type="entry name" value="PaaX-like_central"/>
</dbReference>
<gene>
    <name evidence="2" type="ORF">A3A44_02110</name>
</gene>
<dbReference type="Pfam" id="PF20803">
    <property type="entry name" value="PaaX_M"/>
    <property type="match status" value="1"/>
</dbReference>
<evidence type="ECO:0000313" key="3">
    <source>
        <dbReference type="Proteomes" id="UP000178977"/>
    </source>
</evidence>